<evidence type="ECO:0000313" key="2">
    <source>
        <dbReference type="EMBL" id="QIB74957.1"/>
    </source>
</evidence>
<accession>A0A6C0UIC2</accession>
<keyword evidence="1" id="KW-1133">Transmembrane helix</keyword>
<proteinExistence type="predicted"/>
<dbReference type="GeneID" id="44080156"/>
<dbReference type="EMBL" id="CP048739">
    <property type="protein sequence ID" value="QIB74957.1"/>
    <property type="molecule type" value="Genomic_DNA"/>
</dbReference>
<sequence>MVFYLWTVAVVKAMVKLVKLPVKMVTDPSGFMKWLGGLVAPVVYTILVIGLGVVARAISLALGTDGGSLIWAALILPAIPIVHAHYLARRDFKKLQKVEQFANHPSTEYADQAFKYISEWQSIVRHYAYSTLYEICENSPGKLVKYVSADVETIVTTLVDRLESEDQANMVYAATCLQFLSRDYASAFIPHVDTFKSAIKSADSDLQSCGVIVLGNVGIEQPQRQDEFIDVIEHAVTDPDSEVQRGAAIALGKLPSSRSIQLLEQLAENSDPAVRKQATRELQQLKSELA</sequence>
<dbReference type="RefSeq" id="WP_163486790.1">
    <property type="nucleotide sequence ID" value="NZ_CP048739.1"/>
</dbReference>
<dbReference type="SUPFAM" id="SSF48371">
    <property type="entry name" value="ARM repeat"/>
    <property type="match status" value="1"/>
</dbReference>
<dbReference type="AlphaFoldDB" id="A0A6C0UIC2"/>
<feature type="transmembrane region" description="Helical" evidence="1">
    <location>
        <begin position="34"/>
        <end position="58"/>
    </location>
</feature>
<feature type="transmembrane region" description="Helical" evidence="1">
    <location>
        <begin position="70"/>
        <end position="88"/>
    </location>
</feature>
<dbReference type="Pfam" id="PF13646">
    <property type="entry name" value="HEAT_2"/>
    <property type="match status" value="1"/>
</dbReference>
<keyword evidence="1" id="KW-0472">Membrane</keyword>
<organism evidence="2 3">
    <name type="scientific">Halogeometricum borinquense</name>
    <dbReference type="NCBI Taxonomy" id="60847"/>
    <lineage>
        <taxon>Archaea</taxon>
        <taxon>Methanobacteriati</taxon>
        <taxon>Methanobacteriota</taxon>
        <taxon>Stenosarchaea group</taxon>
        <taxon>Halobacteria</taxon>
        <taxon>Halobacteriales</taxon>
        <taxon>Haloferacaceae</taxon>
        <taxon>Halogeometricum</taxon>
    </lineage>
</organism>
<keyword evidence="1" id="KW-0812">Transmembrane</keyword>
<evidence type="ECO:0000256" key="1">
    <source>
        <dbReference type="SAM" id="Phobius"/>
    </source>
</evidence>
<name>A0A6C0UIC2_9EURY</name>
<gene>
    <name evidence="2" type="ORF">G3I44_12105</name>
</gene>
<dbReference type="InterPro" id="IPR011989">
    <property type="entry name" value="ARM-like"/>
</dbReference>
<reference evidence="2 3" key="1">
    <citation type="submission" date="2020-02" db="EMBL/GenBank/DDBJ databases">
        <title>Whole genome sequence of Halogeometricum borinquense strain wsp4.</title>
        <authorList>
            <person name="Verma D.K."/>
            <person name="Gopal K."/>
            <person name="Prasad E.S."/>
        </authorList>
    </citation>
    <scope>NUCLEOTIDE SEQUENCE [LARGE SCALE GENOMIC DNA]</scope>
    <source>
        <strain evidence="3">wsp4</strain>
    </source>
</reference>
<protein>
    <submittedName>
        <fullName evidence="2">HEAT repeat domain-containing protein</fullName>
    </submittedName>
</protein>
<dbReference type="InterPro" id="IPR016024">
    <property type="entry name" value="ARM-type_fold"/>
</dbReference>
<dbReference type="Proteomes" id="UP000465846">
    <property type="component" value="Chromosome"/>
</dbReference>
<dbReference type="Gene3D" id="1.25.10.10">
    <property type="entry name" value="Leucine-rich Repeat Variant"/>
    <property type="match status" value="1"/>
</dbReference>
<evidence type="ECO:0000313" key="3">
    <source>
        <dbReference type="Proteomes" id="UP000465846"/>
    </source>
</evidence>